<reference evidence="3 4" key="1">
    <citation type="submission" date="2017-05" db="EMBL/GenBank/DDBJ databases">
        <title>Genomic insights into alkan degradation activity of Oleiphilus messinensis.</title>
        <authorList>
            <person name="Kozyavkin S.A."/>
            <person name="Slesarev A.I."/>
            <person name="Golyshin P.N."/>
            <person name="Korzhenkov A."/>
            <person name="Golyshina O.N."/>
            <person name="Toshchakov S.V."/>
        </authorList>
    </citation>
    <scope>NUCLEOTIDE SEQUENCE [LARGE SCALE GENOMIC DNA]</scope>
    <source>
        <strain evidence="3 4">ME102</strain>
    </source>
</reference>
<gene>
    <name evidence="3" type="ORF">OLMES_0867</name>
</gene>
<dbReference type="KEGG" id="ome:OLMES_0867"/>
<evidence type="ECO:0000313" key="3">
    <source>
        <dbReference type="EMBL" id="ARU54954.1"/>
    </source>
</evidence>
<dbReference type="GO" id="GO:0032259">
    <property type="term" value="P:methylation"/>
    <property type="evidence" value="ECO:0007669"/>
    <property type="project" value="UniProtKB-KW"/>
</dbReference>
<dbReference type="PANTHER" id="PTHR43619:SF2">
    <property type="entry name" value="S-ADENOSYL-L-METHIONINE-DEPENDENT METHYLTRANSFERASES SUPERFAMILY PROTEIN"/>
    <property type="match status" value="1"/>
</dbReference>
<organism evidence="3 4">
    <name type="scientific">Oleiphilus messinensis</name>
    <dbReference type="NCBI Taxonomy" id="141451"/>
    <lineage>
        <taxon>Bacteria</taxon>
        <taxon>Pseudomonadati</taxon>
        <taxon>Pseudomonadota</taxon>
        <taxon>Gammaproteobacteria</taxon>
        <taxon>Oceanospirillales</taxon>
        <taxon>Oleiphilaceae</taxon>
        <taxon>Oleiphilus</taxon>
    </lineage>
</organism>
<dbReference type="SUPFAM" id="SSF53335">
    <property type="entry name" value="S-adenosyl-L-methionine-dependent methyltransferases"/>
    <property type="match status" value="1"/>
</dbReference>
<protein>
    <submittedName>
        <fullName evidence="3">Putative O-methyltransferase</fullName>
    </submittedName>
</protein>
<dbReference type="RefSeq" id="WP_087460109.1">
    <property type="nucleotide sequence ID" value="NZ_CP021425.1"/>
</dbReference>
<sequence length="284" mass="32509">MNDKSPVSLTGYFTGQVWCENAYSEPEMGSVLGKSLYYIHRPVGWLNERLFGNNLETMLIQRHKLIDALTLEAIEQNPTLQILEIASGLSSRAQRILKQADDAGLNIRYVEADLPQMVNWKQARLGKLRFSHPEHSVEPINILRESGPLSLNAILDSHFDRNKPILVITEGLVNYFELSTIENFWRSLRGALATFKHGEYIFEIWPKLPVYQEQLTYHWGVSLIEMFTRQRVPLHYTSDESVAQGLKECGFSTVNVLNPNEVSQQYGLPKMQGECLFRVTRAIV</sequence>
<dbReference type="Proteomes" id="UP000196027">
    <property type="component" value="Chromosome"/>
</dbReference>
<dbReference type="InterPro" id="IPR029063">
    <property type="entry name" value="SAM-dependent_MTases_sf"/>
</dbReference>
<dbReference type="Gene3D" id="3.40.50.150">
    <property type="entry name" value="Vaccinia Virus protein VP39"/>
    <property type="match status" value="1"/>
</dbReference>
<evidence type="ECO:0000313" key="4">
    <source>
        <dbReference type="Proteomes" id="UP000196027"/>
    </source>
</evidence>
<proteinExistence type="predicted"/>
<dbReference type="GO" id="GO:0008168">
    <property type="term" value="F:methyltransferase activity"/>
    <property type="evidence" value="ECO:0007669"/>
    <property type="project" value="UniProtKB-KW"/>
</dbReference>
<keyword evidence="1 3" id="KW-0489">Methyltransferase</keyword>
<evidence type="ECO:0000256" key="1">
    <source>
        <dbReference type="ARBA" id="ARBA00022603"/>
    </source>
</evidence>
<accession>A0A1Y0I686</accession>
<name>A0A1Y0I686_9GAMM</name>
<dbReference type="AlphaFoldDB" id="A0A1Y0I686"/>
<evidence type="ECO:0000256" key="2">
    <source>
        <dbReference type="ARBA" id="ARBA00022679"/>
    </source>
</evidence>
<dbReference type="Pfam" id="PF04072">
    <property type="entry name" value="LCM"/>
    <property type="match status" value="1"/>
</dbReference>
<keyword evidence="2 3" id="KW-0808">Transferase</keyword>
<keyword evidence="4" id="KW-1185">Reference proteome</keyword>
<dbReference type="PANTHER" id="PTHR43619">
    <property type="entry name" value="S-ADENOSYL-L-METHIONINE-DEPENDENT METHYLTRANSFERASE YKTD-RELATED"/>
    <property type="match status" value="1"/>
</dbReference>
<dbReference type="InterPro" id="IPR007213">
    <property type="entry name" value="Ppm1/Ppm2/Tcmp"/>
</dbReference>
<dbReference type="EMBL" id="CP021425">
    <property type="protein sequence ID" value="ARU54954.1"/>
    <property type="molecule type" value="Genomic_DNA"/>
</dbReference>
<dbReference type="OrthoDB" id="7063113at2"/>